<dbReference type="GO" id="GO:0006646">
    <property type="term" value="P:phosphatidylethanolamine biosynthetic process"/>
    <property type="evidence" value="ECO:0007669"/>
    <property type="project" value="TreeGrafter"/>
</dbReference>
<keyword evidence="2" id="KW-0808">Transferase</keyword>
<dbReference type="PANTHER" id="PTHR22603">
    <property type="entry name" value="CHOLINE/ETHANOALAMINE KINASE"/>
    <property type="match status" value="1"/>
</dbReference>
<reference evidence="2 3" key="1">
    <citation type="submission" date="2018-05" db="EMBL/GenBank/DDBJ databases">
        <title>Genomic Encyclopedia of Type Strains, Phase IV (KMG-IV): sequencing the most valuable type-strain genomes for metagenomic binning, comparative biology and taxonomic classification.</title>
        <authorList>
            <person name="Goeker M."/>
        </authorList>
    </citation>
    <scope>NUCLEOTIDE SEQUENCE [LARGE SCALE GENOMIC DNA]</scope>
    <source>
        <strain evidence="2 3">DSM 16791</strain>
    </source>
</reference>
<dbReference type="EMBL" id="QGTR01000002">
    <property type="protein sequence ID" value="PWW02107.1"/>
    <property type="molecule type" value="Genomic_DNA"/>
</dbReference>
<organism evidence="2 3">
    <name type="scientific">Hoeflea marina</name>
    <dbReference type="NCBI Taxonomy" id="274592"/>
    <lineage>
        <taxon>Bacteria</taxon>
        <taxon>Pseudomonadati</taxon>
        <taxon>Pseudomonadota</taxon>
        <taxon>Alphaproteobacteria</taxon>
        <taxon>Hyphomicrobiales</taxon>
        <taxon>Rhizobiaceae</taxon>
        <taxon>Hoeflea</taxon>
    </lineage>
</organism>
<dbReference type="InterPro" id="IPR011009">
    <property type="entry name" value="Kinase-like_dom_sf"/>
</dbReference>
<comment type="caution">
    <text evidence="2">The sequence shown here is derived from an EMBL/GenBank/DDBJ whole genome shotgun (WGS) entry which is preliminary data.</text>
</comment>
<dbReference type="GO" id="GO:0005737">
    <property type="term" value="C:cytoplasm"/>
    <property type="evidence" value="ECO:0007669"/>
    <property type="project" value="TreeGrafter"/>
</dbReference>
<accession>A0A317PMW1</accession>
<dbReference type="PANTHER" id="PTHR22603:SF66">
    <property type="entry name" value="ETHANOLAMINE KINASE"/>
    <property type="match status" value="1"/>
</dbReference>
<dbReference type="CDD" id="cd05151">
    <property type="entry name" value="ChoK-like"/>
    <property type="match status" value="1"/>
</dbReference>
<dbReference type="OrthoDB" id="179763at2"/>
<sequence length="306" mass="33927">MADIIRPATENRIRALPCFSGAIAIEPLKGGLSNESWLVSDRAGRHVVRFGSDYPFHHVIREREIMTARAAHEAGFAPRVEHAEPGIMVSEFIDARTLDAADVCANAGRIGRFIGDFHRTMPRHVRGPGFMFWVFHVIRDYARTLEQGGSRMAERLGFWLAMAEEFEAAQVPLPVVFGHNDLLPANFMDDGSRLWLIDFEYSGFNTALFDIAGAASNAGMAAEQSAELIQSCIGHAPDAAFLRAFEAMQCASLLRETLWSLVSELHLDAPGVDYQAYTAENLARFQSALDNWRTTHGIKTNGKIHP</sequence>
<gene>
    <name evidence="2" type="ORF">DFR52_102775</name>
</gene>
<evidence type="ECO:0000259" key="1">
    <source>
        <dbReference type="Pfam" id="PF01636"/>
    </source>
</evidence>
<evidence type="ECO:0000313" key="3">
    <source>
        <dbReference type="Proteomes" id="UP000246352"/>
    </source>
</evidence>
<dbReference type="GO" id="GO:0004305">
    <property type="term" value="F:ethanolamine kinase activity"/>
    <property type="evidence" value="ECO:0007669"/>
    <property type="project" value="TreeGrafter"/>
</dbReference>
<keyword evidence="3" id="KW-1185">Reference proteome</keyword>
<dbReference type="RefSeq" id="WP_110031827.1">
    <property type="nucleotide sequence ID" value="NZ_QGTR01000002.1"/>
</dbReference>
<keyword evidence="2" id="KW-0418">Kinase</keyword>
<dbReference type="SUPFAM" id="SSF56112">
    <property type="entry name" value="Protein kinase-like (PK-like)"/>
    <property type="match status" value="1"/>
</dbReference>
<dbReference type="Gene3D" id="3.90.1200.10">
    <property type="match status" value="1"/>
</dbReference>
<feature type="domain" description="Aminoglycoside phosphotransferase" evidence="1">
    <location>
        <begin position="25"/>
        <end position="235"/>
    </location>
</feature>
<evidence type="ECO:0000313" key="2">
    <source>
        <dbReference type="EMBL" id="PWW02107.1"/>
    </source>
</evidence>
<dbReference type="Proteomes" id="UP000246352">
    <property type="component" value="Unassembled WGS sequence"/>
</dbReference>
<dbReference type="InterPro" id="IPR002575">
    <property type="entry name" value="Aminoglycoside_PTrfase"/>
</dbReference>
<dbReference type="Pfam" id="PF01636">
    <property type="entry name" value="APH"/>
    <property type="match status" value="1"/>
</dbReference>
<dbReference type="AlphaFoldDB" id="A0A317PMW1"/>
<dbReference type="Gene3D" id="3.30.200.20">
    <property type="entry name" value="Phosphorylase Kinase, domain 1"/>
    <property type="match status" value="1"/>
</dbReference>
<name>A0A317PMW1_9HYPH</name>
<proteinExistence type="predicted"/>
<protein>
    <submittedName>
        <fullName evidence="2">Thiamine kinase-like enzyme</fullName>
    </submittedName>
</protein>